<proteinExistence type="inferred from homology"/>
<evidence type="ECO:0000256" key="2">
    <source>
        <dbReference type="ARBA" id="ARBA00022603"/>
    </source>
</evidence>
<dbReference type="Gene3D" id="3.40.50.150">
    <property type="entry name" value="Vaccinia Virus protein VP39"/>
    <property type="match status" value="1"/>
</dbReference>
<accession>Q1GVV9</accession>
<dbReference type="KEGG" id="sal:Sala_0492"/>
<protein>
    <submittedName>
        <fullName evidence="6">Cyclopropane-fatty-acyl-phospholipid synthase</fullName>
        <ecNumber evidence="6">2.1.1.79</ecNumber>
    </submittedName>
</protein>
<reference evidence="6 7" key="1">
    <citation type="journal article" date="2009" name="Proc. Natl. Acad. Sci. U.S.A.">
        <title>The genomic basis of trophic strategy in marine bacteria.</title>
        <authorList>
            <person name="Lauro F.M."/>
            <person name="McDougald D."/>
            <person name="Thomas T."/>
            <person name="Williams T.J."/>
            <person name="Egan S."/>
            <person name="Rice S."/>
            <person name="DeMaere M.Z."/>
            <person name="Ting L."/>
            <person name="Ertan H."/>
            <person name="Johnson J."/>
            <person name="Ferriera S."/>
            <person name="Lapidus A."/>
            <person name="Anderson I."/>
            <person name="Kyrpides N."/>
            <person name="Munk A.C."/>
            <person name="Detter C."/>
            <person name="Han C.S."/>
            <person name="Brown M.V."/>
            <person name="Robb F.T."/>
            <person name="Kjelleberg S."/>
            <person name="Cavicchioli R."/>
        </authorList>
    </citation>
    <scope>NUCLEOTIDE SEQUENCE [LARGE SCALE GENOMIC DNA]</scope>
    <source>
        <strain evidence="7">DSM 13593 / LMG 18877 / RB2256</strain>
    </source>
</reference>
<evidence type="ECO:0000313" key="6">
    <source>
        <dbReference type="EMBL" id="ABF52213.1"/>
    </source>
</evidence>
<keyword evidence="5" id="KW-0443">Lipid metabolism</keyword>
<organism evidence="6 7">
    <name type="scientific">Sphingopyxis alaskensis (strain DSM 13593 / LMG 18877 / RB2256)</name>
    <name type="common">Sphingomonas alaskensis</name>
    <dbReference type="NCBI Taxonomy" id="317655"/>
    <lineage>
        <taxon>Bacteria</taxon>
        <taxon>Pseudomonadati</taxon>
        <taxon>Pseudomonadota</taxon>
        <taxon>Alphaproteobacteria</taxon>
        <taxon>Sphingomonadales</taxon>
        <taxon>Sphingomonadaceae</taxon>
        <taxon>Sphingopyxis</taxon>
    </lineage>
</organism>
<evidence type="ECO:0000256" key="4">
    <source>
        <dbReference type="ARBA" id="ARBA00022691"/>
    </source>
</evidence>
<gene>
    <name evidence="6" type="ordered locus">Sala_0492</name>
</gene>
<evidence type="ECO:0000256" key="3">
    <source>
        <dbReference type="ARBA" id="ARBA00022679"/>
    </source>
</evidence>
<dbReference type="Pfam" id="PF02353">
    <property type="entry name" value="CMAS"/>
    <property type="match status" value="1"/>
</dbReference>
<sequence>MLPEMSILRPFLSRIVRKGCLTVIAPDGSRETFGEVAPGYPDVTLRFTSRRGMRRILLDPRLGAAEAFMDGEMELVQGDIMDLIGLIRMNTPWDRGAKLKDKGWFGRRADGLKTRLGSINRRRRSRANVKHHYDIGNDLYRLFLDDDMQYSCAYWPRENMTLEEAQAAKKAHIAAKLALAPGQRILDIGCGWGGMAITLAQLEAVEVLGITLSEEQLVLARERAAAAGVADRVTFELIDYRDLAAREAGRFDRIVSVGMFEHVGATNFETFFRAAANLMTADGVMLLHTIGRFGRPGATDAFTRKYIFPGGYIPALSETLAASEKSRLIATDIETLRLHYALTLRQWYARTLAHESEIVQMMGDRFFRMWCFYLAGATAAFEYGGMGNYQIQFARNRHALPLTRDYMAAAEADYLRLVSRSSFGPSPG</sequence>
<dbReference type="GO" id="GO:0032259">
    <property type="term" value="P:methylation"/>
    <property type="evidence" value="ECO:0007669"/>
    <property type="project" value="UniProtKB-KW"/>
</dbReference>
<dbReference type="GO" id="GO:0008610">
    <property type="term" value="P:lipid biosynthetic process"/>
    <property type="evidence" value="ECO:0007669"/>
    <property type="project" value="InterPro"/>
</dbReference>
<dbReference type="AlphaFoldDB" id="Q1GVV9"/>
<keyword evidence="7" id="KW-1185">Reference proteome</keyword>
<evidence type="ECO:0000313" key="7">
    <source>
        <dbReference type="Proteomes" id="UP000006578"/>
    </source>
</evidence>
<dbReference type="EMBL" id="CP000356">
    <property type="protein sequence ID" value="ABF52213.1"/>
    <property type="molecule type" value="Genomic_DNA"/>
</dbReference>
<name>Q1GVV9_SPHAL</name>
<dbReference type="PANTHER" id="PTHR43667">
    <property type="entry name" value="CYCLOPROPANE-FATTY-ACYL-PHOSPHOLIPID SYNTHASE"/>
    <property type="match status" value="1"/>
</dbReference>
<evidence type="ECO:0000256" key="1">
    <source>
        <dbReference type="ARBA" id="ARBA00010815"/>
    </source>
</evidence>
<dbReference type="Proteomes" id="UP000006578">
    <property type="component" value="Chromosome"/>
</dbReference>
<keyword evidence="2 6" id="KW-0489">Methyltransferase</keyword>
<dbReference type="GO" id="GO:0008825">
    <property type="term" value="F:cyclopropane-fatty-acyl-phospholipid synthase activity"/>
    <property type="evidence" value="ECO:0007669"/>
    <property type="project" value="UniProtKB-EC"/>
</dbReference>
<keyword evidence="4" id="KW-0949">S-adenosyl-L-methionine</keyword>
<dbReference type="PIRSF" id="PIRSF003085">
    <property type="entry name" value="CMAS"/>
    <property type="match status" value="1"/>
</dbReference>
<dbReference type="HOGENOM" id="CLU_026434_6_1_5"/>
<keyword evidence="3 6" id="KW-0808">Transferase</keyword>
<dbReference type="InterPro" id="IPR050723">
    <property type="entry name" value="CFA/CMAS"/>
</dbReference>
<dbReference type="EC" id="2.1.1.79" evidence="6"/>
<dbReference type="SUPFAM" id="SSF53335">
    <property type="entry name" value="S-adenosyl-L-methionine-dependent methyltransferases"/>
    <property type="match status" value="1"/>
</dbReference>
<comment type="similarity">
    <text evidence="1">Belongs to the CFA/CMAS family.</text>
</comment>
<dbReference type="InterPro" id="IPR003333">
    <property type="entry name" value="CMAS"/>
</dbReference>
<dbReference type="CDD" id="cd02440">
    <property type="entry name" value="AdoMet_MTases"/>
    <property type="match status" value="1"/>
</dbReference>
<evidence type="ECO:0000256" key="5">
    <source>
        <dbReference type="ARBA" id="ARBA00023098"/>
    </source>
</evidence>
<dbReference type="PANTHER" id="PTHR43667:SF1">
    <property type="entry name" value="CYCLOPROPANE-FATTY-ACYL-PHOSPHOLIPID SYNTHASE"/>
    <property type="match status" value="1"/>
</dbReference>
<dbReference type="STRING" id="317655.Sala_0492"/>
<dbReference type="eggNOG" id="COG2230">
    <property type="taxonomic scope" value="Bacteria"/>
</dbReference>
<dbReference type="InterPro" id="IPR029063">
    <property type="entry name" value="SAM-dependent_MTases_sf"/>
</dbReference>